<dbReference type="InterPro" id="IPR011447">
    <property type="entry name" value="DUF1552"/>
</dbReference>
<keyword evidence="3" id="KW-1185">Reference proteome</keyword>
<evidence type="ECO:0008006" key="4">
    <source>
        <dbReference type="Google" id="ProtNLM"/>
    </source>
</evidence>
<protein>
    <recommendedName>
        <fullName evidence="4">DUF1552 domain-containing protein</fullName>
    </recommendedName>
</protein>
<evidence type="ECO:0000313" key="2">
    <source>
        <dbReference type="EMBL" id="TWT34095.1"/>
    </source>
</evidence>
<dbReference type="EMBL" id="SIHI01000089">
    <property type="protein sequence ID" value="TWT34095.1"/>
    <property type="molecule type" value="Genomic_DNA"/>
</dbReference>
<comment type="caution">
    <text evidence="2">The sequence shown here is derived from an EMBL/GenBank/DDBJ whole genome shotgun (WGS) entry which is preliminary data.</text>
</comment>
<dbReference type="InterPro" id="IPR006311">
    <property type="entry name" value="TAT_signal"/>
</dbReference>
<name>A0A5C5V8K4_9PLAN</name>
<evidence type="ECO:0000256" key="1">
    <source>
        <dbReference type="SAM" id="MobiDB-lite"/>
    </source>
</evidence>
<accession>A0A5C5V8K4</accession>
<sequence>MHIPIHRRTFLRASGIALGLPFLESMSRSVSASTPSTPPKRLLVIGTPFGFDPPTFVPTTAGCDYEETPCLKLLSEHRKEMTVITGTSHPDTGSAHQSEVAMLTGTPYPDLSYNLKNTISIDQEFAAHFRGQTRYESFVLSTGGHSPVPSISITANGVPIPPEESPSKVFANLFLGGSKEEADRELHHIREGRSLLDFVGERARSLSHKVSSDDKKRIDEYFESVRDVERQLQMSREWATRPKPAPIGKQPQDINGPGQQKAKLKLMLDMIRLAIVTDSTRSICLRTFGDHHHLTHHGQEEKKLSELRIVENELLQSFSGLLAQFKASKEGAGTSLLDNTMVLLTSNMRDGNSHACYDAPAILAGGGFKHGSHLAFNPDWLEELSRTVPMDKGDRIHRPIMGVNQVPMCNLFLSLLQNAGIEKERFGTSNGTLSGLETS</sequence>
<dbReference type="Proteomes" id="UP000317243">
    <property type="component" value="Unassembled WGS sequence"/>
</dbReference>
<dbReference type="OrthoDB" id="244238at2"/>
<reference evidence="2 3" key="1">
    <citation type="submission" date="2019-02" db="EMBL/GenBank/DDBJ databases">
        <title>Deep-cultivation of Planctomycetes and their phenomic and genomic characterization uncovers novel biology.</title>
        <authorList>
            <person name="Wiegand S."/>
            <person name="Jogler M."/>
            <person name="Boedeker C."/>
            <person name="Pinto D."/>
            <person name="Vollmers J."/>
            <person name="Rivas-Marin E."/>
            <person name="Kohn T."/>
            <person name="Peeters S.H."/>
            <person name="Heuer A."/>
            <person name="Rast P."/>
            <person name="Oberbeckmann S."/>
            <person name="Bunk B."/>
            <person name="Jeske O."/>
            <person name="Meyerdierks A."/>
            <person name="Storesund J.E."/>
            <person name="Kallscheuer N."/>
            <person name="Luecker S."/>
            <person name="Lage O.M."/>
            <person name="Pohl T."/>
            <person name="Merkel B.J."/>
            <person name="Hornburger P."/>
            <person name="Mueller R.-W."/>
            <person name="Bruemmer F."/>
            <person name="Labrenz M."/>
            <person name="Spormann A.M."/>
            <person name="Op Den Camp H."/>
            <person name="Overmann J."/>
            <person name="Amann R."/>
            <person name="Jetten M.S.M."/>
            <person name="Mascher T."/>
            <person name="Medema M.H."/>
            <person name="Devos D.P."/>
            <person name="Kaster A.-K."/>
            <person name="Ovreas L."/>
            <person name="Rohde M."/>
            <person name="Galperin M.Y."/>
            <person name="Jogler C."/>
        </authorList>
    </citation>
    <scope>NUCLEOTIDE SEQUENCE [LARGE SCALE GENOMIC DNA]</scope>
    <source>
        <strain evidence="2 3">KOR42</strain>
    </source>
</reference>
<dbReference type="PROSITE" id="PS51318">
    <property type="entry name" value="TAT"/>
    <property type="match status" value="1"/>
</dbReference>
<evidence type="ECO:0000313" key="3">
    <source>
        <dbReference type="Proteomes" id="UP000317243"/>
    </source>
</evidence>
<dbReference type="Pfam" id="PF07586">
    <property type="entry name" value="HXXSHH"/>
    <property type="match status" value="1"/>
</dbReference>
<feature type="region of interest" description="Disordered" evidence="1">
    <location>
        <begin position="238"/>
        <end position="258"/>
    </location>
</feature>
<proteinExistence type="predicted"/>
<dbReference type="AlphaFoldDB" id="A0A5C5V8K4"/>
<gene>
    <name evidence="2" type="ORF">KOR42_53700</name>
</gene>
<organism evidence="2 3">
    <name type="scientific">Thalassoglobus neptunius</name>
    <dbReference type="NCBI Taxonomy" id="1938619"/>
    <lineage>
        <taxon>Bacteria</taxon>
        <taxon>Pseudomonadati</taxon>
        <taxon>Planctomycetota</taxon>
        <taxon>Planctomycetia</taxon>
        <taxon>Planctomycetales</taxon>
        <taxon>Planctomycetaceae</taxon>
        <taxon>Thalassoglobus</taxon>
    </lineage>
</organism>